<protein>
    <recommendedName>
        <fullName evidence="1">2EXR domain-containing protein</fullName>
    </recommendedName>
</protein>
<keyword evidence="3" id="KW-1185">Reference proteome</keyword>
<name>A0A218ZAY5_9HELO</name>
<evidence type="ECO:0000313" key="2">
    <source>
        <dbReference type="EMBL" id="OWP05241.1"/>
    </source>
</evidence>
<dbReference type="EMBL" id="MZNU01000076">
    <property type="protein sequence ID" value="OWP05241.1"/>
    <property type="molecule type" value="Genomic_DNA"/>
</dbReference>
<dbReference type="InterPro" id="IPR045518">
    <property type="entry name" value="2EXR"/>
</dbReference>
<proteinExistence type="predicted"/>
<sequence>MRIREALVAELKAKVDRGQMYLIVVMRRALVMFGDDDDGSEDEEKEWLTGSNADDYDSLPCHQVVTAKLSASSVALLKKAKMNNLKAETLRLATLNAYLKEREDGLPVFTVFTKLPPELQDKIWELYAVMEPRVVDIAMGMDTENFTGWGRNNVVTLCQINRQTRAESMSLHGYTNLKHATRDVTWLYNPRVDILLLNQIALRQNGLNAELVVQTLEQGKIIDEVKFIVLDAPSSRLAEWMTSFKRFSGLEVVLIVLGQFHIPTGGSRYEHIGDRECVGGYNGGYWGINRGANKFRFEIIRRSSPFRSNWEKFNGLLDKTRTVLEKAAARGPDKTVPIILFVRHVWIH</sequence>
<comment type="caution">
    <text evidence="2">The sequence shown here is derived from an EMBL/GenBank/DDBJ whole genome shotgun (WGS) entry which is preliminary data.</text>
</comment>
<accession>A0A218ZAY5</accession>
<reference evidence="2 3" key="1">
    <citation type="submission" date="2017-04" db="EMBL/GenBank/DDBJ databases">
        <title>Draft genome sequence of Marssonina coronaria NL1: causal agent of apple blotch.</title>
        <authorList>
            <person name="Cheng Q."/>
        </authorList>
    </citation>
    <scope>NUCLEOTIDE SEQUENCE [LARGE SCALE GENOMIC DNA]</scope>
    <source>
        <strain evidence="2 3">NL1</strain>
    </source>
</reference>
<dbReference type="InParanoid" id="A0A218ZAY5"/>
<dbReference type="Proteomes" id="UP000242519">
    <property type="component" value="Unassembled WGS sequence"/>
</dbReference>
<feature type="domain" description="2EXR" evidence="1">
    <location>
        <begin position="109"/>
        <end position="195"/>
    </location>
</feature>
<gene>
    <name evidence="2" type="ORF">B2J93_7983</name>
</gene>
<organism evidence="2 3">
    <name type="scientific">Diplocarpon coronariae</name>
    <dbReference type="NCBI Taxonomy" id="2795749"/>
    <lineage>
        <taxon>Eukaryota</taxon>
        <taxon>Fungi</taxon>
        <taxon>Dikarya</taxon>
        <taxon>Ascomycota</taxon>
        <taxon>Pezizomycotina</taxon>
        <taxon>Leotiomycetes</taxon>
        <taxon>Helotiales</taxon>
        <taxon>Drepanopezizaceae</taxon>
        <taxon>Diplocarpon</taxon>
    </lineage>
</organism>
<dbReference type="AlphaFoldDB" id="A0A218ZAY5"/>
<evidence type="ECO:0000259" key="1">
    <source>
        <dbReference type="Pfam" id="PF20150"/>
    </source>
</evidence>
<dbReference type="OrthoDB" id="3550357at2759"/>
<dbReference type="Pfam" id="PF20150">
    <property type="entry name" value="2EXR"/>
    <property type="match status" value="1"/>
</dbReference>
<evidence type="ECO:0000313" key="3">
    <source>
        <dbReference type="Proteomes" id="UP000242519"/>
    </source>
</evidence>